<dbReference type="Proteomes" id="UP000695000">
    <property type="component" value="Unplaced"/>
</dbReference>
<dbReference type="RefSeq" id="XP_017776107.1">
    <property type="nucleotide sequence ID" value="XM_017920618.1"/>
</dbReference>
<sequence>MEKTDFSQEIQDGKNVRTIKCKYCTSVILTPSTANFTQLQFDLPTVTQKKDRDSTTETENIESFWLVDDMFTFQNVGVTNTVDNKKFLVCADCEQGPIGYHNIITKKSYVALNRVEYV</sequence>
<organism evidence="4 5">
    <name type="scientific">Nicrophorus vespilloides</name>
    <name type="common">Boreal carrion beetle</name>
    <dbReference type="NCBI Taxonomy" id="110193"/>
    <lineage>
        <taxon>Eukaryota</taxon>
        <taxon>Metazoa</taxon>
        <taxon>Ecdysozoa</taxon>
        <taxon>Arthropoda</taxon>
        <taxon>Hexapoda</taxon>
        <taxon>Insecta</taxon>
        <taxon>Pterygota</taxon>
        <taxon>Neoptera</taxon>
        <taxon>Endopterygota</taxon>
        <taxon>Coleoptera</taxon>
        <taxon>Polyphaga</taxon>
        <taxon>Staphyliniformia</taxon>
        <taxon>Silphidae</taxon>
        <taxon>Nicrophorinae</taxon>
        <taxon>Nicrophorus</taxon>
    </lineage>
</organism>
<dbReference type="Gene3D" id="2.170.150.10">
    <property type="entry name" value="Metal Binding Protein, Guanine Nucleotide Exchange Factor, Chain A"/>
    <property type="match status" value="1"/>
</dbReference>
<dbReference type="PROSITE" id="PS51796">
    <property type="entry name" value="MSS4"/>
    <property type="match status" value="1"/>
</dbReference>
<evidence type="ECO:0000256" key="3">
    <source>
        <dbReference type="ARBA" id="ARBA00022927"/>
    </source>
</evidence>
<proteinExistence type="predicted"/>
<name>A0ABM1MNF7_NICVS</name>
<reference evidence="5" key="1">
    <citation type="submission" date="2025-08" db="UniProtKB">
        <authorList>
            <consortium name="RefSeq"/>
        </authorList>
    </citation>
    <scope>IDENTIFICATION</scope>
    <source>
        <tissue evidence="5">Whole Larva</tissue>
    </source>
</reference>
<accession>A0ABM1MNF7</accession>
<dbReference type="Pfam" id="PF04421">
    <property type="entry name" value="Mss4"/>
    <property type="match status" value="1"/>
</dbReference>
<evidence type="ECO:0000313" key="5">
    <source>
        <dbReference type="RefSeq" id="XP_017776107.1"/>
    </source>
</evidence>
<dbReference type="PANTHER" id="PTHR13276:SF0">
    <property type="entry name" value="GUANINE NUCLEOTIDE EXCHANGE FACTOR MSS4"/>
    <property type="match status" value="1"/>
</dbReference>
<dbReference type="InterPro" id="IPR011057">
    <property type="entry name" value="Mss4-like_sf"/>
</dbReference>
<keyword evidence="4" id="KW-1185">Reference proteome</keyword>
<dbReference type="InterPro" id="IPR011323">
    <property type="entry name" value="Mss4/transl-control_tumour"/>
</dbReference>
<gene>
    <name evidence="5" type="primary">LOC108562327</name>
</gene>
<dbReference type="PANTHER" id="PTHR13276">
    <property type="entry name" value="GUANINE NUCLEOTIDE EXCHANGE FACTOR MSS4"/>
    <property type="match status" value="1"/>
</dbReference>
<keyword evidence="3" id="KW-0653">Protein transport</keyword>
<evidence type="ECO:0000256" key="2">
    <source>
        <dbReference type="ARBA" id="ARBA00022658"/>
    </source>
</evidence>
<evidence type="ECO:0000256" key="1">
    <source>
        <dbReference type="ARBA" id="ARBA00022448"/>
    </source>
</evidence>
<keyword evidence="1" id="KW-0813">Transport</keyword>
<dbReference type="SUPFAM" id="SSF51316">
    <property type="entry name" value="Mss4-like"/>
    <property type="match status" value="1"/>
</dbReference>
<keyword evidence="2" id="KW-0344">Guanine-nucleotide releasing factor</keyword>
<dbReference type="InterPro" id="IPR007515">
    <property type="entry name" value="Mss4"/>
</dbReference>
<protein>
    <submittedName>
        <fullName evidence="5">Guanine nucleotide exchange factor MSS4 homolog</fullName>
    </submittedName>
</protein>
<evidence type="ECO:0000313" key="4">
    <source>
        <dbReference type="Proteomes" id="UP000695000"/>
    </source>
</evidence>
<dbReference type="GeneID" id="108562327"/>